<dbReference type="EMBL" id="CAJNJQ010001534">
    <property type="protein sequence ID" value="CAE7142230.1"/>
    <property type="molecule type" value="Genomic_DNA"/>
</dbReference>
<organism evidence="1 2">
    <name type="scientific">Rhizoctonia solani</name>
    <dbReference type="NCBI Taxonomy" id="456999"/>
    <lineage>
        <taxon>Eukaryota</taxon>
        <taxon>Fungi</taxon>
        <taxon>Dikarya</taxon>
        <taxon>Basidiomycota</taxon>
        <taxon>Agaricomycotina</taxon>
        <taxon>Agaricomycetes</taxon>
        <taxon>Cantharellales</taxon>
        <taxon>Ceratobasidiaceae</taxon>
        <taxon>Rhizoctonia</taxon>
    </lineage>
</organism>
<gene>
    <name evidence="1" type="ORF">RDB_LOCUS76286</name>
</gene>
<accession>A0A8H3HX65</accession>
<protein>
    <submittedName>
        <fullName evidence="1">Uncharacterized protein</fullName>
    </submittedName>
</protein>
<proteinExistence type="predicted"/>
<comment type="caution">
    <text evidence="1">The sequence shown here is derived from an EMBL/GenBank/DDBJ whole genome shotgun (WGS) entry which is preliminary data.</text>
</comment>
<dbReference type="AlphaFoldDB" id="A0A8H3HX65"/>
<evidence type="ECO:0000313" key="2">
    <source>
        <dbReference type="Proteomes" id="UP000663827"/>
    </source>
</evidence>
<evidence type="ECO:0000313" key="1">
    <source>
        <dbReference type="EMBL" id="CAE7142230.1"/>
    </source>
</evidence>
<sequence>MSTGTTPQNPASGNDPVFLVVEYNGRKVAIGRNPNYQVAALGATCLLPPYLMSQRNTRSKRPRTSEEQDSETPVFLVVEHDGRKVVIPRNPSYQATIASIKKNVRALKRTPDHQMVLIAHIEEVDDDARITEDVWASLFPKLVKVRVELDDELSELSDGCAGEDHQCPNPLPQPGSEIDSPSGCLGDRIPVGRRATQSSGMNIFAIYPPTAIKTPADGLGQTIAWTVDAQPDGMLWDQATRREVAYLFWEAHTNPKLLSSPPTTRPSSPVETLPHVFDPASPILTPRHSALLPFDKVTGYIDDVLLALGLHTEARTSFITYWLPDLSKHAFIALRFLPQEEYEKAAPLNITPMPEVATRVFMLFRGVEESQIELWNDAVEMGRMDASVWKDTVGIDATKVHDTSLFRVLEWGGMEVK</sequence>
<dbReference type="Proteomes" id="UP000663827">
    <property type="component" value="Unassembled WGS sequence"/>
</dbReference>
<reference evidence="1" key="1">
    <citation type="submission" date="2021-01" db="EMBL/GenBank/DDBJ databases">
        <authorList>
            <person name="Kaushik A."/>
        </authorList>
    </citation>
    <scope>NUCLEOTIDE SEQUENCE</scope>
    <source>
        <strain evidence="1">AG5</strain>
    </source>
</reference>
<name>A0A8H3HX65_9AGAM</name>